<sequence length="377" mass="38520">MSITPATSEALTPMNKSGPQARKASTGSAQPSGNDFAQLLRLQAQADEPAPPEAAACKSEQPKPQEEDEAQAESDSAQETETADKSKLPKKLQLAAEDLSPDQRPAAAVAAPTHLLAERARDAAARLGAQGRAQRTGAADLNLRLETAEEGRQADGALRFGEALALTPAPDAATPLRAADGPERPLAQAVLAEPLPVASPQPEAAASVGAQPLPAEIAAPWPVPTQATLEQTPGTPAFTAALGAQLSVWVAEGVEMAQLELNPRDLGPIEVRIAMRDGQARIELGADVSSTRDALAQALPALSEALGEVGVQLAGSGLSDQNSAQRQAQQEGGRQPSAALAALAQAFGRAEGAAAGSDGADPTRAAIRPRSLVDLVA</sequence>
<feature type="region of interest" description="Disordered" evidence="4">
    <location>
        <begin position="317"/>
        <end position="337"/>
    </location>
</feature>
<keyword evidence="6" id="KW-0966">Cell projection</keyword>
<reference evidence="6 7" key="1">
    <citation type="submission" date="2021-04" db="EMBL/GenBank/DDBJ databases">
        <title>The genome sequence of type strain Ideonella paludis KCTC 32238.</title>
        <authorList>
            <person name="Liu Y."/>
        </authorList>
    </citation>
    <scope>NUCLEOTIDE SEQUENCE [LARGE SCALE GENOMIC DNA]</scope>
    <source>
        <strain evidence="6 7">KCTC 32238</strain>
    </source>
</reference>
<dbReference type="CDD" id="cd17470">
    <property type="entry name" value="T3SS_Flik_C"/>
    <property type="match status" value="1"/>
</dbReference>
<keyword evidence="6" id="KW-0282">Flagellum</keyword>
<evidence type="ECO:0000256" key="1">
    <source>
        <dbReference type="ARBA" id="ARBA00003944"/>
    </source>
</evidence>
<dbReference type="Gene3D" id="3.30.750.140">
    <property type="match status" value="1"/>
</dbReference>
<accession>A0ABS5DXL2</accession>
<dbReference type="PANTHER" id="PTHR37533">
    <property type="entry name" value="FLAGELLAR HOOK-LENGTH CONTROL PROTEIN"/>
    <property type="match status" value="1"/>
</dbReference>
<comment type="caution">
    <text evidence="6">The sequence shown here is derived from an EMBL/GenBank/DDBJ whole genome shotgun (WGS) entry which is preliminary data.</text>
</comment>
<evidence type="ECO:0000259" key="5">
    <source>
        <dbReference type="Pfam" id="PF02120"/>
    </source>
</evidence>
<dbReference type="RefSeq" id="WP_210809213.1">
    <property type="nucleotide sequence ID" value="NZ_JAGQDG010000004.1"/>
</dbReference>
<dbReference type="InterPro" id="IPR038610">
    <property type="entry name" value="FliK-like_C_sf"/>
</dbReference>
<dbReference type="Proteomes" id="UP000672097">
    <property type="component" value="Unassembled WGS sequence"/>
</dbReference>
<keyword evidence="3" id="KW-1005">Bacterial flagellum biogenesis</keyword>
<name>A0ABS5DXL2_9BURK</name>
<comment type="function">
    <text evidence="1">Controls the length of the flagellar hook.</text>
</comment>
<organism evidence="6 7">
    <name type="scientific">Ideonella paludis</name>
    <dbReference type="NCBI Taxonomy" id="1233411"/>
    <lineage>
        <taxon>Bacteria</taxon>
        <taxon>Pseudomonadati</taxon>
        <taxon>Pseudomonadota</taxon>
        <taxon>Betaproteobacteria</taxon>
        <taxon>Burkholderiales</taxon>
        <taxon>Sphaerotilaceae</taxon>
        <taxon>Ideonella</taxon>
    </lineage>
</organism>
<feature type="compositionally biased region" description="Low complexity" evidence="4">
    <location>
        <begin position="324"/>
        <end position="337"/>
    </location>
</feature>
<dbReference type="PRINTS" id="PR01007">
    <property type="entry name" value="FLGHOOKFLIK"/>
</dbReference>
<comment type="similarity">
    <text evidence="2">Belongs to the FliK family.</text>
</comment>
<dbReference type="Pfam" id="PF02120">
    <property type="entry name" value="Flg_hook"/>
    <property type="match status" value="1"/>
</dbReference>
<keyword evidence="6" id="KW-0969">Cilium</keyword>
<dbReference type="EMBL" id="JAGQDG010000004">
    <property type="protein sequence ID" value="MBQ0935893.1"/>
    <property type="molecule type" value="Genomic_DNA"/>
</dbReference>
<dbReference type="InterPro" id="IPR021136">
    <property type="entry name" value="Flagellar_hook_control-like_C"/>
</dbReference>
<proteinExistence type="inferred from homology"/>
<protein>
    <submittedName>
        <fullName evidence="6">Flagellar hook-length control protein FliK</fullName>
    </submittedName>
</protein>
<feature type="region of interest" description="Disordered" evidence="4">
    <location>
        <begin position="1"/>
        <end position="109"/>
    </location>
</feature>
<feature type="compositionally biased region" description="Acidic residues" evidence="4">
    <location>
        <begin position="66"/>
        <end position="78"/>
    </location>
</feature>
<dbReference type="PANTHER" id="PTHR37533:SF2">
    <property type="entry name" value="FLAGELLAR HOOK-LENGTH CONTROL PROTEIN"/>
    <property type="match status" value="1"/>
</dbReference>
<evidence type="ECO:0000313" key="6">
    <source>
        <dbReference type="EMBL" id="MBQ0935893.1"/>
    </source>
</evidence>
<feature type="compositionally biased region" description="Low complexity" evidence="4">
    <location>
        <begin position="43"/>
        <end position="56"/>
    </location>
</feature>
<feature type="compositionally biased region" description="Polar residues" evidence="4">
    <location>
        <begin position="1"/>
        <end position="35"/>
    </location>
</feature>
<keyword evidence="7" id="KW-1185">Reference proteome</keyword>
<evidence type="ECO:0000313" key="7">
    <source>
        <dbReference type="Proteomes" id="UP000672097"/>
    </source>
</evidence>
<gene>
    <name evidence="6" type="ORF">KAK11_11200</name>
</gene>
<dbReference type="InterPro" id="IPR001635">
    <property type="entry name" value="Flag_hook_Flik"/>
</dbReference>
<evidence type="ECO:0000256" key="3">
    <source>
        <dbReference type="ARBA" id="ARBA00022795"/>
    </source>
</evidence>
<evidence type="ECO:0000256" key="2">
    <source>
        <dbReference type="ARBA" id="ARBA00009149"/>
    </source>
</evidence>
<dbReference type="InterPro" id="IPR052563">
    <property type="entry name" value="FliK"/>
</dbReference>
<feature type="domain" description="Flagellar hook-length control protein-like C-terminal" evidence="5">
    <location>
        <begin position="245"/>
        <end position="326"/>
    </location>
</feature>
<evidence type="ECO:0000256" key="4">
    <source>
        <dbReference type="SAM" id="MobiDB-lite"/>
    </source>
</evidence>